<dbReference type="InterPro" id="IPR052337">
    <property type="entry name" value="SAT4-like"/>
</dbReference>
<feature type="compositionally biased region" description="Basic and acidic residues" evidence="6">
    <location>
        <begin position="406"/>
        <end position="424"/>
    </location>
</feature>
<feature type="transmembrane region" description="Helical" evidence="7">
    <location>
        <begin position="136"/>
        <end position="155"/>
    </location>
</feature>
<dbReference type="GO" id="GO:0016020">
    <property type="term" value="C:membrane"/>
    <property type="evidence" value="ECO:0007669"/>
    <property type="project" value="UniProtKB-SubCell"/>
</dbReference>
<gene>
    <name evidence="9" type="ORF">B0I35DRAFT_454010</name>
</gene>
<keyword evidence="2 7" id="KW-0812">Transmembrane</keyword>
<dbReference type="Pfam" id="PF20684">
    <property type="entry name" value="Fung_rhodopsin"/>
    <property type="match status" value="1"/>
</dbReference>
<feature type="transmembrane region" description="Helical" evidence="7">
    <location>
        <begin position="40"/>
        <end position="62"/>
    </location>
</feature>
<comment type="similarity">
    <text evidence="5">Belongs to the SAT4 family.</text>
</comment>
<dbReference type="AlphaFoldDB" id="A0A8K0SKM4"/>
<evidence type="ECO:0000256" key="2">
    <source>
        <dbReference type="ARBA" id="ARBA00022692"/>
    </source>
</evidence>
<keyword evidence="10" id="KW-1185">Reference proteome</keyword>
<dbReference type="PANTHER" id="PTHR33048:SF47">
    <property type="entry name" value="INTEGRAL MEMBRANE PROTEIN-RELATED"/>
    <property type="match status" value="1"/>
</dbReference>
<evidence type="ECO:0000256" key="6">
    <source>
        <dbReference type="SAM" id="MobiDB-lite"/>
    </source>
</evidence>
<evidence type="ECO:0000256" key="7">
    <source>
        <dbReference type="SAM" id="Phobius"/>
    </source>
</evidence>
<sequence length="432" mass="48459">MAALRAFNTEAFTLLALALSITLFRVFIRIRTVGFKKLWLDDYLVVIAVIFYSAETALAYSVGNTAHGLANNSMTDEQRAALKPSDPEYQTRVLGSRIQLAGWSTYSFLLWLLKAAMCTFYYRLTKDLEGYRRRIYIGFAFIVASWFVVMLNFFFSCRPFHHMWQIYPNPGIYCQPAISPALIWVYLSFNVATDLYLIAIPMPMLFKIEMPWFKRVWLVGLFSCGLFVTMAAILRVVLLVSDPVNGAQLAGSWAVRETFVAVVTTNLPMLFPHFKRWLSPLVAAVRSTVTGSKPMGETVTGPVSLDDWRSRSRRASRRASAFATSADADNESVENIVGAGLGGLSQKSSVSRSEAQTRDSDGGSSGIQRHMEVSVLSEGFESEERRLSVRSGNYTSTWSSNAMDPKTPERSEYFADHVHQDMYKRGSQYGAP</sequence>
<evidence type="ECO:0000256" key="3">
    <source>
        <dbReference type="ARBA" id="ARBA00022989"/>
    </source>
</evidence>
<feature type="transmembrane region" description="Helical" evidence="7">
    <location>
        <begin position="103"/>
        <end position="124"/>
    </location>
</feature>
<keyword evidence="3 7" id="KW-1133">Transmembrane helix</keyword>
<evidence type="ECO:0000259" key="8">
    <source>
        <dbReference type="Pfam" id="PF20684"/>
    </source>
</evidence>
<reference evidence="9" key="1">
    <citation type="journal article" date="2021" name="Nat. Commun.">
        <title>Genetic determinants of endophytism in the Arabidopsis root mycobiome.</title>
        <authorList>
            <person name="Mesny F."/>
            <person name="Miyauchi S."/>
            <person name="Thiergart T."/>
            <person name="Pickel B."/>
            <person name="Atanasova L."/>
            <person name="Karlsson M."/>
            <person name="Huettel B."/>
            <person name="Barry K.W."/>
            <person name="Haridas S."/>
            <person name="Chen C."/>
            <person name="Bauer D."/>
            <person name="Andreopoulos W."/>
            <person name="Pangilinan J."/>
            <person name="LaButti K."/>
            <person name="Riley R."/>
            <person name="Lipzen A."/>
            <person name="Clum A."/>
            <person name="Drula E."/>
            <person name="Henrissat B."/>
            <person name="Kohler A."/>
            <person name="Grigoriev I.V."/>
            <person name="Martin F.M."/>
            <person name="Hacquard S."/>
        </authorList>
    </citation>
    <scope>NUCLEOTIDE SEQUENCE</scope>
    <source>
        <strain evidence="9">MPI-CAGE-CH-0235</strain>
    </source>
</reference>
<dbReference type="OrthoDB" id="2988756at2759"/>
<keyword evidence="4 7" id="KW-0472">Membrane</keyword>
<evidence type="ECO:0000256" key="1">
    <source>
        <dbReference type="ARBA" id="ARBA00004141"/>
    </source>
</evidence>
<evidence type="ECO:0000256" key="4">
    <source>
        <dbReference type="ARBA" id="ARBA00023136"/>
    </source>
</evidence>
<dbReference type="Proteomes" id="UP000813444">
    <property type="component" value="Unassembled WGS sequence"/>
</dbReference>
<dbReference type="PANTHER" id="PTHR33048">
    <property type="entry name" value="PTH11-LIKE INTEGRAL MEMBRANE PROTEIN (AFU_ORTHOLOGUE AFUA_5G11245)"/>
    <property type="match status" value="1"/>
</dbReference>
<comment type="subcellular location">
    <subcellularLocation>
        <location evidence="1">Membrane</location>
        <topology evidence="1">Multi-pass membrane protein</topology>
    </subcellularLocation>
</comment>
<dbReference type="InterPro" id="IPR049326">
    <property type="entry name" value="Rhodopsin_dom_fungi"/>
</dbReference>
<feature type="transmembrane region" description="Helical" evidence="7">
    <location>
        <begin position="218"/>
        <end position="241"/>
    </location>
</feature>
<evidence type="ECO:0000313" key="9">
    <source>
        <dbReference type="EMBL" id="KAH7308154.1"/>
    </source>
</evidence>
<feature type="domain" description="Rhodopsin" evidence="8">
    <location>
        <begin position="25"/>
        <end position="275"/>
    </location>
</feature>
<dbReference type="EMBL" id="JAGPNK010000016">
    <property type="protein sequence ID" value="KAH7308154.1"/>
    <property type="molecule type" value="Genomic_DNA"/>
</dbReference>
<organism evidence="9 10">
    <name type="scientific">Stachybotrys elegans</name>
    <dbReference type="NCBI Taxonomy" id="80388"/>
    <lineage>
        <taxon>Eukaryota</taxon>
        <taxon>Fungi</taxon>
        <taxon>Dikarya</taxon>
        <taxon>Ascomycota</taxon>
        <taxon>Pezizomycotina</taxon>
        <taxon>Sordariomycetes</taxon>
        <taxon>Hypocreomycetidae</taxon>
        <taxon>Hypocreales</taxon>
        <taxon>Stachybotryaceae</taxon>
        <taxon>Stachybotrys</taxon>
    </lineage>
</organism>
<feature type="region of interest" description="Disordered" evidence="6">
    <location>
        <begin position="344"/>
        <end position="432"/>
    </location>
</feature>
<proteinExistence type="inferred from homology"/>
<feature type="transmembrane region" description="Helical" evidence="7">
    <location>
        <begin position="183"/>
        <end position="206"/>
    </location>
</feature>
<name>A0A8K0SKM4_9HYPO</name>
<feature type="transmembrane region" description="Helical" evidence="7">
    <location>
        <begin position="12"/>
        <end position="28"/>
    </location>
</feature>
<feature type="compositionally biased region" description="Polar residues" evidence="6">
    <location>
        <begin position="345"/>
        <end position="354"/>
    </location>
</feature>
<comment type="caution">
    <text evidence="9">The sequence shown here is derived from an EMBL/GenBank/DDBJ whole genome shotgun (WGS) entry which is preliminary data.</text>
</comment>
<feature type="compositionally biased region" description="Polar residues" evidence="6">
    <location>
        <begin position="390"/>
        <end position="402"/>
    </location>
</feature>
<evidence type="ECO:0000313" key="10">
    <source>
        <dbReference type="Proteomes" id="UP000813444"/>
    </source>
</evidence>
<evidence type="ECO:0000256" key="5">
    <source>
        <dbReference type="ARBA" id="ARBA00038359"/>
    </source>
</evidence>
<protein>
    <recommendedName>
        <fullName evidence="8">Rhodopsin domain-containing protein</fullName>
    </recommendedName>
</protein>
<accession>A0A8K0SKM4</accession>